<dbReference type="PANTHER" id="PTHR45896:SF1">
    <property type="entry name" value="N-ALPHA-ACETYLTRANSFERASE 30"/>
    <property type="match status" value="1"/>
</dbReference>
<gene>
    <name evidence="5" type="ORF">BEU04_02325</name>
</gene>
<proteinExistence type="inferred from homology"/>
<dbReference type="Proteomes" id="UP000183815">
    <property type="component" value="Unassembled WGS sequence"/>
</dbReference>
<protein>
    <recommendedName>
        <fullName evidence="4">N-acetyltransferase domain-containing protein</fullName>
    </recommendedName>
</protein>
<dbReference type="EMBL" id="MIYU01000017">
    <property type="protein sequence ID" value="OIR15179.1"/>
    <property type="molecule type" value="Genomic_DNA"/>
</dbReference>
<dbReference type="PROSITE" id="PS51186">
    <property type="entry name" value="GNAT"/>
    <property type="match status" value="1"/>
</dbReference>
<dbReference type="CDD" id="cd04301">
    <property type="entry name" value="NAT_SF"/>
    <property type="match status" value="1"/>
</dbReference>
<organism evidence="5 6">
    <name type="scientific">Marine Group III euryarchaeote CG-Bathy1</name>
    <dbReference type="NCBI Taxonomy" id="1889001"/>
    <lineage>
        <taxon>Archaea</taxon>
        <taxon>Methanobacteriati</taxon>
        <taxon>Thermoplasmatota</taxon>
        <taxon>Thermoplasmata</taxon>
        <taxon>Candidatus Thermoprofundales</taxon>
    </lineage>
</organism>
<evidence type="ECO:0000256" key="3">
    <source>
        <dbReference type="ARBA" id="ARBA00024025"/>
    </source>
</evidence>
<name>A0A1J5T4X4_9ARCH</name>
<evidence type="ECO:0000259" key="4">
    <source>
        <dbReference type="PROSITE" id="PS51186"/>
    </source>
</evidence>
<dbReference type="InterPro" id="IPR016181">
    <property type="entry name" value="Acyl_CoA_acyltransferase"/>
</dbReference>
<dbReference type="Pfam" id="PF00583">
    <property type="entry name" value="Acetyltransf_1"/>
    <property type="match status" value="1"/>
</dbReference>
<evidence type="ECO:0000313" key="6">
    <source>
        <dbReference type="Proteomes" id="UP000183815"/>
    </source>
</evidence>
<dbReference type="GO" id="GO:0031417">
    <property type="term" value="C:NatC complex"/>
    <property type="evidence" value="ECO:0007669"/>
    <property type="project" value="TreeGrafter"/>
</dbReference>
<dbReference type="Gene3D" id="3.40.630.30">
    <property type="match status" value="1"/>
</dbReference>
<comment type="caution">
    <text evidence="5">The sequence shown here is derived from an EMBL/GenBank/DDBJ whole genome shotgun (WGS) entry which is preliminary data.</text>
</comment>
<reference evidence="5 6" key="1">
    <citation type="submission" date="2016-08" db="EMBL/GenBank/DDBJ databases">
        <title>New Insights into Marine Group III Euryarchaeota, from dark to light.</title>
        <authorList>
            <person name="Haro-Moreno J.M."/>
            <person name="Rodriguez-Valera F."/>
            <person name="Lopez-Garcia P."/>
            <person name="Moreira D."/>
            <person name="Martin-Cuadrado A.B."/>
        </authorList>
    </citation>
    <scope>NUCLEOTIDE SEQUENCE [LARGE SCALE GENOMIC DNA]</scope>
    <source>
        <strain evidence="5">CG-Bathy1</strain>
    </source>
</reference>
<feature type="domain" description="N-acetyltransferase" evidence="4">
    <location>
        <begin position="1"/>
        <end position="144"/>
    </location>
</feature>
<dbReference type="InterPro" id="IPR044542">
    <property type="entry name" value="NAA30-like"/>
</dbReference>
<dbReference type="SUPFAM" id="SSF55729">
    <property type="entry name" value="Acyl-CoA N-acyltransferases (Nat)"/>
    <property type="match status" value="1"/>
</dbReference>
<comment type="similarity">
    <text evidence="3">Belongs to the acetyltransferase family. MAK3 subfamily.</text>
</comment>
<evidence type="ECO:0000256" key="1">
    <source>
        <dbReference type="ARBA" id="ARBA00022679"/>
    </source>
</evidence>
<accession>A0A1J5T4X4</accession>
<keyword evidence="2" id="KW-0012">Acyltransferase</keyword>
<dbReference type="AlphaFoldDB" id="A0A1J5T4X4"/>
<dbReference type="InterPro" id="IPR000182">
    <property type="entry name" value="GNAT_dom"/>
</dbReference>
<keyword evidence="1" id="KW-0808">Transferase</keyword>
<dbReference type="GO" id="GO:0004596">
    <property type="term" value="F:protein-N-terminal amino-acid acetyltransferase activity"/>
    <property type="evidence" value="ECO:0007669"/>
    <property type="project" value="InterPro"/>
</dbReference>
<evidence type="ECO:0000313" key="5">
    <source>
        <dbReference type="EMBL" id="OIR15179.1"/>
    </source>
</evidence>
<sequence>MQYILFQPEMLDDVIAFLDKNITERYSPQIFSKIHNLWPEGFIIGTINNEIKSLICGAIVSHSKKLRILLVVVSSEYRLQGYGKQLMDDLSKVARSKDCKRVSLEVRNESRAIAFYTKLHFSKVDYIPCYYQDGTDAIVMEKEL</sequence>
<dbReference type="PANTHER" id="PTHR45896">
    <property type="entry name" value="N-ALPHA-ACETYLTRANSFERASE 30"/>
    <property type="match status" value="1"/>
</dbReference>
<evidence type="ECO:0000256" key="2">
    <source>
        <dbReference type="ARBA" id="ARBA00023315"/>
    </source>
</evidence>